<keyword evidence="5 9" id="KW-0456">Lyase</keyword>
<gene>
    <name evidence="9" type="ORF">BJ959_000175</name>
</gene>
<dbReference type="PANTHER" id="PTHR43375:SF1">
    <property type="entry name" value="OROTIDINE 5'-PHOSPHATE DECARBOXYLASE"/>
    <property type="match status" value="1"/>
</dbReference>
<dbReference type="EMBL" id="JACHBS010000001">
    <property type="protein sequence ID" value="MBB5616679.1"/>
    <property type="molecule type" value="Genomic_DNA"/>
</dbReference>
<evidence type="ECO:0000256" key="4">
    <source>
        <dbReference type="ARBA" id="ARBA00022975"/>
    </source>
</evidence>
<evidence type="ECO:0000256" key="6">
    <source>
        <dbReference type="ARBA" id="ARBA00049157"/>
    </source>
</evidence>
<keyword evidence="4" id="KW-0665">Pyrimidine biosynthesis</keyword>
<sequence>MTGFGERLRAVTDAHGRLCLGIDPHAELLRQWGLGDDAAGARAFALRALAAARGRVGIVKPQAAFFERFGAAGYAVLEEIIGTARADGFLVIADVKRGDIGSTAAAYGQAWLAPGSPLEADAMTAVAYQGLGSLDPVIELAEAHGKGVFVLTATSNPEGRGLQQSVSGSGRSVAGQLARDVAVRNAGATGWGALGVVIGATEPITASGIDPVLLQHTPVLGPGFGYQGTRLGTLRDVYGVAAASVIPTVTRSVLSAGPDGLEAALDAHRAELEQGAS</sequence>
<dbReference type="InterPro" id="IPR001754">
    <property type="entry name" value="OMPdeCOase_dom"/>
</dbReference>
<proteinExistence type="inferred from homology"/>
<comment type="pathway">
    <text evidence="1">Pyrimidine metabolism; UMP biosynthesis via de novo pathway; UMP from orotate: step 2/2.</text>
</comment>
<comment type="catalytic activity">
    <reaction evidence="6">
        <text>orotidine 5'-phosphate + H(+) = UMP + CO2</text>
        <dbReference type="Rhea" id="RHEA:11596"/>
        <dbReference type="ChEBI" id="CHEBI:15378"/>
        <dbReference type="ChEBI" id="CHEBI:16526"/>
        <dbReference type="ChEBI" id="CHEBI:57538"/>
        <dbReference type="ChEBI" id="CHEBI:57865"/>
        <dbReference type="EC" id="4.1.1.23"/>
    </reaction>
</comment>
<dbReference type="SMART" id="SM00934">
    <property type="entry name" value="OMPdecase"/>
    <property type="match status" value="1"/>
</dbReference>
<dbReference type="UniPathway" id="UPA00070">
    <property type="reaction ID" value="UER00120"/>
</dbReference>
<dbReference type="Pfam" id="PF00215">
    <property type="entry name" value="OMPdecase"/>
    <property type="match status" value="1"/>
</dbReference>
<evidence type="ECO:0000256" key="1">
    <source>
        <dbReference type="ARBA" id="ARBA00004861"/>
    </source>
</evidence>
<dbReference type="InterPro" id="IPR013785">
    <property type="entry name" value="Aldolase_TIM"/>
</dbReference>
<evidence type="ECO:0000259" key="8">
    <source>
        <dbReference type="SMART" id="SM00934"/>
    </source>
</evidence>
<dbReference type="RefSeq" id="WP_153981144.1">
    <property type="nucleotide sequence ID" value="NZ_BAAANZ010000001.1"/>
</dbReference>
<dbReference type="GO" id="GO:0004590">
    <property type="term" value="F:orotidine-5'-phosphate decarboxylase activity"/>
    <property type="evidence" value="ECO:0007669"/>
    <property type="project" value="UniProtKB-UniRule"/>
</dbReference>
<accession>A0A840XLA7</accession>
<dbReference type="NCBIfam" id="TIGR02127">
    <property type="entry name" value="pyrF_sub2"/>
    <property type="match status" value="1"/>
</dbReference>
<comment type="similarity">
    <text evidence="2">Belongs to the OMP decarboxylase family. Type 2 subfamily.</text>
</comment>
<keyword evidence="10" id="KW-1185">Reference proteome</keyword>
<dbReference type="AlphaFoldDB" id="A0A840XLA7"/>
<protein>
    <recommendedName>
        <fullName evidence="7">Orotidine-5'-phosphate decarboxylase</fullName>
        <ecNumber evidence="7">4.1.1.23</ecNumber>
    </recommendedName>
</protein>
<comment type="caution">
    <text evidence="9">The sequence shown here is derived from an EMBL/GenBank/DDBJ whole genome shotgun (WGS) entry which is preliminary data.</text>
</comment>
<dbReference type="PROSITE" id="PS00156">
    <property type="entry name" value="OMPDECASE"/>
    <property type="match status" value="1"/>
</dbReference>
<dbReference type="InterPro" id="IPR011995">
    <property type="entry name" value="OMPdecase_type-2"/>
</dbReference>
<dbReference type="Gene3D" id="3.20.20.70">
    <property type="entry name" value="Aldolase class I"/>
    <property type="match status" value="1"/>
</dbReference>
<keyword evidence="3" id="KW-0210">Decarboxylase</keyword>
<reference evidence="9 10" key="1">
    <citation type="submission" date="2020-08" db="EMBL/GenBank/DDBJ databases">
        <title>Sequencing the genomes of 1000 actinobacteria strains.</title>
        <authorList>
            <person name="Klenk H.-P."/>
        </authorList>
    </citation>
    <scope>NUCLEOTIDE SEQUENCE [LARGE SCALE GENOMIC DNA]</scope>
    <source>
        <strain evidence="9 10">DSM 23889</strain>
    </source>
</reference>
<dbReference type="GO" id="GO:0044205">
    <property type="term" value="P:'de novo' UMP biosynthetic process"/>
    <property type="evidence" value="ECO:0007669"/>
    <property type="project" value="UniProtKB-UniPathway"/>
</dbReference>
<evidence type="ECO:0000256" key="5">
    <source>
        <dbReference type="ARBA" id="ARBA00023239"/>
    </source>
</evidence>
<name>A0A840XLA7_9MICO</name>
<evidence type="ECO:0000313" key="10">
    <source>
        <dbReference type="Proteomes" id="UP000552883"/>
    </source>
</evidence>
<evidence type="ECO:0000256" key="2">
    <source>
        <dbReference type="ARBA" id="ARBA00008847"/>
    </source>
</evidence>
<evidence type="ECO:0000256" key="7">
    <source>
        <dbReference type="NCBIfam" id="TIGR02127"/>
    </source>
</evidence>
<dbReference type="OrthoDB" id="9808470at2"/>
<dbReference type="InterPro" id="IPR011060">
    <property type="entry name" value="RibuloseP-bd_barrel"/>
</dbReference>
<dbReference type="Proteomes" id="UP000552883">
    <property type="component" value="Unassembled WGS sequence"/>
</dbReference>
<dbReference type="EC" id="4.1.1.23" evidence="7"/>
<evidence type="ECO:0000313" key="9">
    <source>
        <dbReference type="EMBL" id="MBB5616679.1"/>
    </source>
</evidence>
<feature type="domain" description="Orotidine 5'-phosphate decarboxylase" evidence="8">
    <location>
        <begin position="17"/>
        <end position="267"/>
    </location>
</feature>
<dbReference type="GO" id="GO:0006207">
    <property type="term" value="P:'de novo' pyrimidine nucleobase biosynthetic process"/>
    <property type="evidence" value="ECO:0007669"/>
    <property type="project" value="InterPro"/>
</dbReference>
<dbReference type="PANTHER" id="PTHR43375">
    <property type="entry name" value="OROTIDINE 5'-PHOSPHATE DECARBOXYLASE"/>
    <property type="match status" value="1"/>
</dbReference>
<evidence type="ECO:0000256" key="3">
    <source>
        <dbReference type="ARBA" id="ARBA00022793"/>
    </source>
</evidence>
<dbReference type="CDD" id="cd04725">
    <property type="entry name" value="OMP_decarboxylase_like"/>
    <property type="match status" value="1"/>
</dbReference>
<dbReference type="InterPro" id="IPR018089">
    <property type="entry name" value="OMPdecase_AS"/>
</dbReference>
<dbReference type="SUPFAM" id="SSF51366">
    <property type="entry name" value="Ribulose-phoshate binding barrel"/>
    <property type="match status" value="1"/>
</dbReference>
<organism evidence="9 10">
    <name type="scientific">Microcella frigidaquae</name>
    <dbReference type="NCBI Taxonomy" id="424758"/>
    <lineage>
        <taxon>Bacteria</taxon>
        <taxon>Bacillati</taxon>
        <taxon>Actinomycetota</taxon>
        <taxon>Actinomycetes</taxon>
        <taxon>Micrococcales</taxon>
        <taxon>Microbacteriaceae</taxon>
        <taxon>Microcella</taxon>
    </lineage>
</organism>